<gene>
    <name evidence="1" type="ORF">CTAYLR_001387</name>
</gene>
<organism evidence="1 2">
    <name type="scientific">Chrysophaeum taylorii</name>
    <dbReference type="NCBI Taxonomy" id="2483200"/>
    <lineage>
        <taxon>Eukaryota</taxon>
        <taxon>Sar</taxon>
        <taxon>Stramenopiles</taxon>
        <taxon>Ochrophyta</taxon>
        <taxon>Pelagophyceae</taxon>
        <taxon>Pelagomonadales</taxon>
        <taxon>Pelagomonadaceae</taxon>
        <taxon>Chrysophaeum</taxon>
    </lineage>
</organism>
<dbReference type="Proteomes" id="UP001230188">
    <property type="component" value="Unassembled WGS sequence"/>
</dbReference>
<reference evidence="1" key="1">
    <citation type="submission" date="2023-01" db="EMBL/GenBank/DDBJ databases">
        <title>Metagenome sequencing of chrysophaentin producing Chrysophaeum taylorii.</title>
        <authorList>
            <person name="Davison J."/>
            <person name="Bewley C."/>
        </authorList>
    </citation>
    <scope>NUCLEOTIDE SEQUENCE</scope>
    <source>
        <strain evidence="1">NIES-1699</strain>
    </source>
</reference>
<dbReference type="EMBL" id="JAQMWT010000671">
    <property type="protein sequence ID" value="KAJ8598515.1"/>
    <property type="molecule type" value="Genomic_DNA"/>
</dbReference>
<proteinExistence type="predicted"/>
<keyword evidence="2" id="KW-1185">Reference proteome</keyword>
<evidence type="ECO:0000313" key="2">
    <source>
        <dbReference type="Proteomes" id="UP001230188"/>
    </source>
</evidence>
<dbReference type="AlphaFoldDB" id="A0AAD7XJJ9"/>
<accession>A0AAD7XJJ9</accession>
<name>A0AAD7XJJ9_9STRA</name>
<protein>
    <submittedName>
        <fullName evidence="1">Uncharacterized protein</fullName>
    </submittedName>
</protein>
<sequence>MSLRTKEKDAFADEEKPIKAVAHWVPLNLLRKSRLGSAKAYDHGGDAILKENPNFQLDGTIFKSVKSPLARAALRARLCMEPYWSDGAVAAIEKRILAIPRAPDYDAGIIDFMNTDCDFAMEHADGSFMDHLQFCYEYCAAHMKTASPNVLLLHSVLGVGTNYFPCAVDKIPKLEALLTPQEMIHVSAFPSVLRLLLTGDLLRDLAKRASETIASITMHRVIDNKLIVLEADDFWLHLNYQLIHLLDFLPLLDWAKAVRGDAFLAPFAALHAFLKTKDKLLATVDYDLKDVKPSASSDKNASLSLGYLITTYIPSDIQLAIGARQVRAFSKAVGHDLSYELHYAG</sequence>
<comment type="caution">
    <text evidence="1">The sequence shown here is derived from an EMBL/GenBank/DDBJ whole genome shotgun (WGS) entry which is preliminary data.</text>
</comment>
<evidence type="ECO:0000313" key="1">
    <source>
        <dbReference type="EMBL" id="KAJ8598515.1"/>
    </source>
</evidence>